<reference evidence="1 2" key="1">
    <citation type="submission" date="2021-06" db="EMBL/GenBank/DDBJ databases">
        <title>Caerostris darwini draft genome.</title>
        <authorList>
            <person name="Kono N."/>
            <person name="Arakawa K."/>
        </authorList>
    </citation>
    <scope>NUCLEOTIDE SEQUENCE [LARGE SCALE GENOMIC DNA]</scope>
</reference>
<dbReference type="Proteomes" id="UP001054837">
    <property type="component" value="Unassembled WGS sequence"/>
</dbReference>
<proteinExistence type="predicted"/>
<keyword evidence="2" id="KW-1185">Reference proteome</keyword>
<organism evidence="1 2">
    <name type="scientific">Caerostris darwini</name>
    <dbReference type="NCBI Taxonomy" id="1538125"/>
    <lineage>
        <taxon>Eukaryota</taxon>
        <taxon>Metazoa</taxon>
        <taxon>Ecdysozoa</taxon>
        <taxon>Arthropoda</taxon>
        <taxon>Chelicerata</taxon>
        <taxon>Arachnida</taxon>
        <taxon>Araneae</taxon>
        <taxon>Araneomorphae</taxon>
        <taxon>Entelegynae</taxon>
        <taxon>Araneoidea</taxon>
        <taxon>Araneidae</taxon>
        <taxon>Caerostris</taxon>
    </lineage>
</organism>
<name>A0AAV4W0A1_9ARAC</name>
<dbReference type="AlphaFoldDB" id="A0AAV4W0A1"/>
<sequence>MIRTRRHSVSEILRRHSGLETILPFEWQQLKGDPAGINSGGAIRHGSNCEIPLGRTITLPSMSGTFSLPSLNGLQTGYHGHRKEVIFSLSPLH</sequence>
<evidence type="ECO:0000313" key="1">
    <source>
        <dbReference type="EMBL" id="GIY76032.1"/>
    </source>
</evidence>
<accession>A0AAV4W0A1</accession>
<protein>
    <recommendedName>
        <fullName evidence="3">Ycf15</fullName>
    </recommendedName>
</protein>
<evidence type="ECO:0000313" key="2">
    <source>
        <dbReference type="Proteomes" id="UP001054837"/>
    </source>
</evidence>
<evidence type="ECO:0008006" key="3">
    <source>
        <dbReference type="Google" id="ProtNLM"/>
    </source>
</evidence>
<comment type="caution">
    <text evidence="1">The sequence shown here is derived from an EMBL/GenBank/DDBJ whole genome shotgun (WGS) entry which is preliminary data.</text>
</comment>
<gene>
    <name evidence="1" type="ORF">CDAR_123961</name>
</gene>
<dbReference type="EMBL" id="BPLQ01013941">
    <property type="protein sequence ID" value="GIY76032.1"/>
    <property type="molecule type" value="Genomic_DNA"/>
</dbReference>